<gene>
    <name evidence="2" type="ORF">PGLA1383_LOCUS19423</name>
</gene>
<dbReference type="SUPFAM" id="SSF49764">
    <property type="entry name" value="HSP20-like chaperones"/>
    <property type="match status" value="1"/>
</dbReference>
<dbReference type="InterPro" id="IPR007052">
    <property type="entry name" value="CS_dom"/>
</dbReference>
<protein>
    <recommendedName>
        <fullName evidence="1">CS domain-containing protein</fullName>
    </recommendedName>
</protein>
<dbReference type="CDD" id="cd06463">
    <property type="entry name" value="p23_like"/>
    <property type="match status" value="1"/>
</dbReference>
<evidence type="ECO:0000313" key="2">
    <source>
        <dbReference type="EMBL" id="CAE8601125.1"/>
    </source>
</evidence>
<organism evidence="2 3">
    <name type="scientific">Polarella glacialis</name>
    <name type="common">Dinoflagellate</name>
    <dbReference type="NCBI Taxonomy" id="89957"/>
    <lineage>
        <taxon>Eukaryota</taxon>
        <taxon>Sar</taxon>
        <taxon>Alveolata</taxon>
        <taxon>Dinophyceae</taxon>
        <taxon>Suessiales</taxon>
        <taxon>Suessiaceae</taxon>
        <taxon>Polarella</taxon>
    </lineage>
</organism>
<comment type="caution">
    <text evidence="2">The sequence shown here is derived from an EMBL/GenBank/DDBJ whole genome shotgun (WGS) entry which is preliminary data.</text>
</comment>
<dbReference type="InterPro" id="IPR008978">
    <property type="entry name" value="HSP20-like_chaperone"/>
</dbReference>
<keyword evidence="3" id="KW-1185">Reference proteome</keyword>
<dbReference type="OrthoDB" id="413862at2759"/>
<proteinExistence type="predicted"/>
<dbReference type="PROSITE" id="PS51203">
    <property type="entry name" value="CS"/>
    <property type="match status" value="1"/>
</dbReference>
<accession>A0A813EJ30</accession>
<feature type="non-terminal residue" evidence="2">
    <location>
        <position position="1"/>
    </location>
</feature>
<evidence type="ECO:0000259" key="1">
    <source>
        <dbReference type="PROSITE" id="PS51203"/>
    </source>
</evidence>
<dbReference type="EMBL" id="CAJNNV010012821">
    <property type="protein sequence ID" value="CAE8601125.1"/>
    <property type="molecule type" value="Genomic_DNA"/>
</dbReference>
<name>A0A813EJ30_POLGL</name>
<evidence type="ECO:0000313" key="3">
    <source>
        <dbReference type="Proteomes" id="UP000654075"/>
    </source>
</evidence>
<sequence>RQMRAMLQLAMDGSETSIEAITKMWMQTKSQNKKLYQVSSKRDNYDYLMKSIDWETPENAKNAQSFAPVKLEVDSESILEEKFINLKDYLFTDEGEKVKLYVTFPEDAAASLSSKDCLEVVFEYQSLDLKLRTATEKYRLRIDPLFGSIDVDQCKHRVSSGSCKVSLTLVKRHKNRNWPSVQKPR</sequence>
<reference evidence="2" key="1">
    <citation type="submission" date="2021-02" db="EMBL/GenBank/DDBJ databases">
        <authorList>
            <person name="Dougan E. K."/>
            <person name="Rhodes N."/>
            <person name="Thang M."/>
            <person name="Chan C."/>
        </authorList>
    </citation>
    <scope>NUCLEOTIDE SEQUENCE</scope>
</reference>
<dbReference type="Proteomes" id="UP000654075">
    <property type="component" value="Unassembled WGS sequence"/>
</dbReference>
<dbReference type="Pfam" id="PF04969">
    <property type="entry name" value="CS"/>
    <property type="match status" value="1"/>
</dbReference>
<dbReference type="AlphaFoldDB" id="A0A813EJ30"/>
<feature type="domain" description="CS" evidence="1">
    <location>
        <begin position="84"/>
        <end position="182"/>
    </location>
</feature>
<dbReference type="Gene3D" id="2.60.40.790">
    <property type="match status" value="1"/>
</dbReference>